<evidence type="ECO:0000313" key="8">
    <source>
        <dbReference type="Proteomes" id="UP001177140"/>
    </source>
</evidence>
<dbReference type="Pfam" id="PF02362">
    <property type="entry name" value="B3"/>
    <property type="match status" value="1"/>
</dbReference>
<dbReference type="CDD" id="cd10017">
    <property type="entry name" value="B3_DNA"/>
    <property type="match status" value="1"/>
</dbReference>
<comment type="subcellular location">
    <subcellularLocation>
        <location evidence="1">Nucleus</location>
    </subcellularLocation>
</comment>
<evidence type="ECO:0000259" key="6">
    <source>
        <dbReference type="PROSITE" id="PS50863"/>
    </source>
</evidence>
<protein>
    <recommendedName>
        <fullName evidence="6">TF-B3 domain-containing protein</fullName>
    </recommendedName>
</protein>
<dbReference type="EMBL" id="JAJJMA010157390">
    <property type="protein sequence ID" value="MCL7035500.1"/>
    <property type="molecule type" value="Genomic_DNA"/>
</dbReference>
<dbReference type="Proteomes" id="UP001177140">
    <property type="component" value="Unassembled WGS sequence"/>
</dbReference>
<evidence type="ECO:0000256" key="3">
    <source>
        <dbReference type="ARBA" id="ARBA00023125"/>
    </source>
</evidence>
<evidence type="ECO:0000256" key="4">
    <source>
        <dbReference type="ARBA" id="ARBA00023163"/>
    </source>
</evidence>
<evidence type="ECO:0000256" key="5">
    <source>
        <dbReference type="ARBA" id="ARBA00023242"/>
    </source>
</evidence>
<dbReference type="SUPFAM" id="SSF101936">
    <property type="entry name" value="DNA-binding pseudobarrel domain"/>
    <property type="match status" value="1"/>
</dbReference>
<feature type="domain" description="TF-B3" evidence="6">
    <location>
        <begin position="135"/>
        <end position="226"/>
    </location>
</feature>
<comment type="caution">
    <text evidence="7">The sequence shown here is derived from an EMBL/GenBank/DDBJ whole genome shotgun (WGS) entry which is preliminary data.</text>
</comment>
<gene>
    <name evidence="7" type="ORF">MKW94_003287</name>
</gene>
<dbReference type="InterPro" id="IPR044837">
    <property type="entry name" value="REM16-like"/>
</dbReference>
<dbReference type="PANTHER" id="PTHR31391">
    <property type="entry name" value="B3 DOMAIN-CONTAINING PROTEIN OS11G0197600-RELATED"/>
    <property type="match status" value="1"/>
</dbReference>
<dbReference type="GO" id="GO:0005634">
    <property type="term" value="C:nucleus"/>
    <property type="evidence" value="ECO:0007669"/>
    <property type="project" value="UniProtKB-SubCell"/>
</dbReference>
<dbReference type="InterPro" id="IPR015300">
    <property type="entry name" value="DNA-bd_pseudobarrel_sf"/>
</dbReference>
<keyword evidence="8" id="KW-1185">Reference proteome</keyword>
<organism evidence="7 8">
    <name type="scientific">Papaver nudicaule</name>
    <name type="common">Iceland poppy</name>
    <dbReference type="NCBI Taxonomy" id="74823"/>
    <lineage>
        <taxon>Eukaryota</taxon>
        <taxon>Viridiplantae</taxon>
        <taxon>Streptophyta</taxon>
        <taxon>Embryophyta</taxon>
        <taxon>Tracheophyta</taxon>
        <taxon>Spermatophyta</taxon>
        <taxon>Magnoliopsida</taxon>
        <taxon>Ranunculales</taxon>
        <taxon>Papaveraceae</taxon>
        <taxon>Papaveroideae</taxon>
        <taxon>Papaver</taxon>
    </lineage>
</organism>
<evidence type="ECO:0000256" key="2">
    <source>
        <dbReference type="ARBA" id="ARBA00023015"/>
    </source>
</evidence>
<dbReference type="GO" id="GO:0003677">
    <property type="term" value="F:DNA binding"/>
    <property type="evidence" value="ECO:0007669"/>
    <property type="project" value="UniProtKB-KW"/>
</dbReference>
<evidence type="ECO:0000256" key="1">
    <source>
        <dbReference type="ARBA" id="ARBA00004123"/>
    </source>
</evidence>
<dbReference type="PANTHER" id="PTHR31391:SF4">
    <property type="entry name" value="B3 DOMAIN-CONTAINING PROTEIN OS03G0184500"/>
    <property type="match status" value="1"/>
</dbReference>
<keyword evidence="3" id="KW-0238">DNA-binding</keyword>
<keyword evidence="2" id="KW-0805">Transcription regulation</keyword>
<dbReference type="InterPro" id="IPR003340">
    <property type="entry name" value="B3_DNA-bd"/>
</dbReference>
<dbReference type="Gene3D" id="2.40.330.10">
    <property type="entry name" value="DNA-binding pseudobarrel domain"/>
    <property type="match status" value="1"/>
</dbReference>
<keyword evidence="5" id="KW-0539">Nucleus</keyword>
<dbReference type="AlphaFoldDB" id="A0AA41SIG9"/>
<evidence type="ECO:0000313" key="7">
    <source>
        <dbReference type="EMBL" id="MCL7035500.1"/>
    </source>
</evidence>
<proteinExistence type="predicted"/>
<keyword evidence="4" id="KW-0804">Transcription</keyword>
<dbReference type="SMART" id="SM01019">
    <property type="entry name" value="B3"/>
    <property type="match status" value="1"/>
</dbReference>
<name>A0AA41SIG9_PAPNU</name>
<reference evidence="7" key="1">
    <citation type="submission" date="2022-03" db="EMBL/GenBank/DDBJ databases">
        <title>A functionally conserved STORR gene fusion in Papaver species that diverged 16.8 million years ago.</title>
        <authorList>
            <person name="Catania T."/>
        </authorList>
    </citation>
    <scope>NUCLEOTIDE SEQUENCE</scope>
    <source>
        <strain evidence="7">S-191538</strain>
    </source>
</reference>
<accession>A0AA41SIG9</accession>
<sequence>MVMSKSPYEDLRLKRLEENKKRIDDLKLNHLATNFKNSSSKSSQVKQSKPRVLIQKKLEFVQVRRSNRLSDKPAPVYEEVFVHEYARRRTVNGFSKGRAVSLGDFPIASEIDRANATNKAVNVETSIGDDGFPCFVKPMLHSHVNRGFWLGLPAYFCRDHLPKRDETITLVDELGEEFPTNYLAQKNGLSGGWKGFAEAHDLIDGDALVFQLVEPTKFKIHIIRANGSPNERHGEESS</sequence>
<dbReference type="PROSITE" id="PS50863">
    <property type="entry name" value="B3"/>
    <property type="match status" value="1"/>
</dbReference>